<dbReference type="InterPro" id="IPR002048">
    <property type="entry name" value="EF_hand_dom"/>
</dbReference>
<keyword evidence="2" id="KW-0472">Membrane</keyword>
<accession>A0A836B0Y9</accession>
<dbReference type="EMBL" id="JAEHOC010000002">
    <property type="protein sequence ID" value="KAG2444426.1"/>
    <property type="molecule type" value="Genomic_DNA"/>
</dbReference>
<evidence type="ECO:0000259" key="3">
    <source>
        <dbReference type="PROSITE" id="PS50222"/>
    </source>
</evidence>
<dbReference type="Gene3D" id="1.10.238.10">
    <property type="entry name" value="EF-hand"/>
    <property type="match status" value="1"/>
</dbReference>
<evidence type="ECO:0000256" key="1">
    <source>
        <dbReference type="ARBA" id="ARBA00022837"/>
    </source>
</evidence>
<evidence type="ECO:0000313" key="5">
    <source>
        <dbReference type="Proteomes" id="UP000650467"/>
    </source>
</evidence>
<keyword evidence="2" id="KW-1133">Transmembrane helix</keyword>
<gene>
    <name evidence="4" type="ORF">HXX76_001179</name>
</gene>
<protein>
    <recommendedName>
        <fullName evidence="3">EF-hand domain-containing protein</fullName>
    </recommendedName>
</protein>
<dbReference type="InterPro" id="IPR018247">
    <property type="entry name" value="EF_Hand_1_Ca_BS"/>
</dbReference>
<dbReference type="SUPFAM" id="SSF47473">
    <property type="entry name" value="EF-hand"/>
    <property type="match status" value="1"/>
</dbReference>
<evidence type="ECO:0000256" key="2">
    <source>
        <dbReference type="SAM" id="Phobius"/>
    </source>
</evidence>
<keyword evidence="1" id="KW-0106">Calcium</keyword>
<evidence type="ECO:0000313" key="4">
    <source>
        <dbReference type="EMBL" id="KAG2444426.1"/>
    </source>
</evidence>
<keyword evidence="5" id="KW-1185">Reference proteome</keyword>
<dbReference type="OrthoDB" id="26525at2759"/>
<feature type="domain" description="EF-hand" evidence="3">
    <location>
        <begin position="289"/>
        <end position="324"/>
    </location>
</feature>
<sequence>MQLAKLNLGARPRAFATRTCIAPARIRSRVVRCRAEGKETDSKTTDSKKLDSLLDELQKSGVDSKKAQAVLKKWKELGVEDSEQLRKLLVKRSLRPAGIVAFQAALDGLACWGGFYTSGLISDSPPFTGQFPLQLLASFFGFYYVLQGLLNLSVASTLAFTAYKYGTNSVELLAAVQQLAGPATGLNVLDRAQVAVNTLKVLQTLDEIAELLKNMSFSSSQRSTLQNLSAYLQLSHAREKLGFDPAKYGLSDAEAGEIAYVFSCYDKNEDYRLELSEVKRLCQDLGKELSDEEYKEALRLLDTSKNGFVEFDEFCDWWTKSKGSKGAATA</sequence>
<dbReference type="PROSITE" id="PS50222">
    <property type="entry name" value="EF_HAND_2"/>
    <property type="match status" value="2"/>
</dbReference>
<feature type="transmembrane region" description="Helical" evidence="2">
    <location>
        <begin position="135"/>
        <end position="160"/>
    </location>
</feature>
<dbReference type="SMART" id="SM00054">
    <property type="entry name" value="EFh"/>
    <property type="match status" value="2"/>
</dbReference>
<dbReference type="CDD" id="cd00051">
    <property type="entry name" value="EFh"/>
    <property type="match status" value="1"/>
</dbReference>
<proteinExistence type="predicted"/>
<dbReference type="Pfam" id="PF13499">
    <property type="entry name" value="EF-hand_7"/>
    <property type="match status" value="1"/>
</dbReference>
<dbReference type="InterPro" id="IPR011992">
    <property type="entry name" value="EF-hand-dom_pair"/>
</dbReference>
<organism evidence="4 5">
    <name type="scientific">Chlamydomonas incerta</name>
    <dbReference type="NCBI Taxonomy" id="51695"/>
    <lineage>
        <taxon>Eukaryota</taxon>
        <taxon>Viridiplantae</taxon>
        <taxon>Chlorophyta</taxon>
        <taxon>core chlorophytes</taxon>
        <taxon>Chlorophyceae</taxon>
        <taxon>CS clade</taxon>
        <taxon>Chlamydomonadales</taxon>
        <taxon>Chlamydomonadaceae</taxon>
        <taxon>Chlamydomonas</taxon>
    </lineage>
</organism>
<feature type="domain" description="EF-hand" evidence="3">
    <location>
        <begin position="253"/>
        <end position="288"/>
    </location>
</feature>
<comment type="caution">
    <text evidence="4">The sequence shown here is derived from an EMBL/GenBank/DDBJ whole genome shotgun (WGS) entry which is preliminary data.</text>
</comment>
<dbReference type="Proteomes" id="UP000650467">
    <property type="component" value="Unassembled WGS sequence"/>
</dbReference>
<name>A0A836B0Y9_CHLIN</name>
<keyword evidence="2" id="KW-0812">Transmembrane</keyword>
<feature type="transmembrane region" description="Helical" evidence="2">
    <location>
        <begin position="94"/>
        <end position="115"/>
    </location>
</feature>
<dbReference type="PROSITE" id="PS00018">
    <property type="entry name" value="EF_HAND_1"/>
    <property type="match status" value="1"/>
</dbReference>
<dbReference type="AlphaFoldDB" id="A0A836B0Y9"/>
<reference evidence="4" key="1">
    <citation type="journal article" date="2020" name="bioRxiv">
        <title>Comparative genomics of Chlamydomonas.</title>
        <authorList>
            <person name="Craig R.J."/>
            <person name="Hasan A.R."/>
            <person name="Ness R.W."/>
            <person name="Keightley P.D."/>
        </authorList>
    </citation>
    <scope>NUCLEOTIDE SEQUENCE</scope>
    <source>
        <strain evidence="4">SAG 7.73</strain>
    </source>
</reference>
<dbReference type="GO" id="GO:0005509">
    <property type="term" value="F:calcium ion binding"/>
    <property type="evidence" value="ECO:0007669"/>
    <property type="project" value="InterPro"/>
</dbReference>